<evidence type="ECO:0000313" key="2">
    <source>
        <dbReference type="EMBL" id="KAF1086558.1"/>
    </source>
</evidence>
<organism evidence="2 3">
    <name type="scientific">Sporotomaculum syntrophicum</name>
    <dbReference type="NCBI Taxonomy" id="182264"/>
    <lineage>
        <taxon>Bacteria</taxon>
        <taxon>Bacillati</taxon>
        <taxon>Bacillota</taxon>
        <taxon>Clostridia</taxon>
        <taxon>Eubacteriales</taxon>
        <taxon>Desulfallaceae</taxon>
        <taxon>Sporotomaculum</taxon>
    </lineage>
</organism>
<comment type="caution">
    <text evidence="2">The sequence shown here is derived from an EMBL/GenBank/DDBJ whole genome shotgun (WGS) entry which is preliminary data.</text>
</comment>
<accession>A0A9D2WSI0</accession>
<keyword evidence="1" id="KW-0472">Membrane</keyword>
<name>A0A9D2WSI0_9FIRM</name>
<dbReference type="Proteomes" id="UP000798488">
    <property type="component" value="Unassembled WGS sequence"/>
</dbReference>
<dbReference type="OrthoDB" id="1808878at2"/>
<dbReference type="Pfam" id="PF07963">
    <property type="entry name" value="N_methyl"/>
    <property type="match status" value="1"/>
</dbReference>
<evidence type="ECO:0000313" key="3">
    <source>
        <dbReference type="Proteomes" id="UP000798488"/>
    </source>
</evidence>
<dbReference type="InterPro" id="IPR045584">
    <property type="entry name" value="Pilin-like"/>
</dbReference>
<protein>
    <recommendedName>
        <fullName evidence="4">Prepilin-type N-terminal cleavage/methylation domain-containing protein</fullName>
    </recommendedName>
</protein>
<dbReference type="RefSeq" id="WP_161820705.1">
    <property type="nucleotide sequence ID" value="NZ_LSRS01000001.1"/>
</dbReference>
<reference evidence="2" key="1">
    <citation type="submission" date="2016-02" db="EMBL/GenBank/DDBJ databases">
        <title>Draft Genome Sequence of Sporotomaculum syntrophicum Strain FB, a Syntrophic Benzoate Degrader.</title>
        <authorList>
            <person name="Nobu M.K."/>
            <person name="Narihiro T."/>
            <person name="Qiu Y.-L."/>
            <person name="Ohashi A."/>
            <person name="Liu W.-T."/>
            <person name="Yuji S."/>
        </authorList>
    </citation>
    <scope>NUCLEOTIDE SEQUENCE</scope>
    <source>
        <strain evidence="2">FB</strain>
    </source>
</reference>
<sequence length="162" mass="18185">MNYYKAFPARNKGYSLIELTIVILIMSIIMAIVVPIMNNYIANYQLQTECMQLQQHIRSVAQEALVKDSDSFYIRLRLIEDKYIIVAPSGNSNSTTVQLPDGIDLAFSNFPLDYIRFSGKGKPVVGGHIRLESKKTGKMQYVIVAAITGRARISNQPPLSNE</sequence>
<dbReference type="Gene3D" id="3.30.700.10">
    <property type="entry name" value="Glycoprotein, Type 4 Pilin"/>
    <property type="match status" value="1"/>
</dbReference>
<dbReference type="AlphaFoldDB" id="A0A9D2WSI0"/>
<feature type="transmembrane region" description="Helical" evidence="1">
    <location>
        <begin position="21"/>
        <end position="41"/>
    </location>
</feature>
<evidence type="ECO:0000256" key="1">
    <source>
        <dbReference type="SAM" id="Phobius"/>
    </source>
</evidence>
<dbReference type="SUPFAM" id="SSF54523">
    <property type="entry name" value="Pili subunits"/>
    <property type="match status" value="1"/>
</dbReference>
<gene>
    <name evidence="2" type="ORF">SPSYN_00277</name>
</gene>
<keyword evidence="1" id="KW-1133">Transmembrane helix</keyword>
<dbReference type="NCBIfam" id="TIGR02532">
    <property type="entry name" value="IV_pilin_GFxxxE"/>
    <property type="match status" value="1"/>
</dbReference>
<dbReference type="PROSITE" id="PS00409">
    <property type="entry name" value="PROKAR_NTER_METHYL"/>
    <property type="match status" value="1"/>
</dbReference>
<keyword evidence="3" id="KW-1185">Reference proteome</keyword>
<dbReference type="InterPro" id="IPR012902">
    <property type="entry name" value="N_methyl_site"/>
</dbReference>
<keyword evidence="1" id="KW-0812">Transmembrane</keyword>
<dbReference type="EMBL" id="LSRS01000001">
    <property type="protein sequence ID" value="KAF1086558.1"/>
    <property type="molecule type" value="Genomic_DNA"/>
</dbReference>
<proteinExistence type="predicted"/>
<evidence type="ECO:0008006" key="4">
    <source>
        <dbReference type="Google" id="ProtNLM"/>
    </source>
</evidence>